<comment type="catalytic activity">
    <reaction evidence="14">
        <text>5,6-dihydrouridine(16) in tRNA + NAD(+) = uridine(16) in tRNA + NADH + H(+)</text>
        <dbReference type="Rhea" id="RHEA:53380"/>
        <dbReference type="Rhea" id="RHEA-COMP:13543"/>
        <dbReference type="Rhea" id="RHEA-COMP:13544"/>
        <dbReference type="ChEBI" id="CHEBI:15378"/>
        <dbReference type="ChEBI" id="CHEBI:57540"/>
        <dbReference type="ChEBI" id="CHEBI:57945"/>
        <dbReference type="ChEBI" id="CHEBI:65315"/>
        <dbReference type="ChEBI" id="CHEBI:74443"/>
        <dbReference type="EC" id="1.3.1.88"/>
    </reaction>
    <physiologicalReaction direction="right-to-left" evidence="14">
        <dbReference type="Rhea" id="RHEA:53382"/>
    </physiologicalReaction>
</comment>
<reference evidence="18 19" key="1">
    <citation type="submission" date="2016-07" db="EMBL/GenBank/DDBJ databases">
        <title>Pervasive Adenine N6-methylation of Active Genes in Fungi.</title>
        <authorList>
            <consortium name="DOE Joint Genome Institute"/>
            <person name="Mondo S.J."/>
            <person name="Dannebaum R.O."/>
            <person name="Kuo R.C."/>
            <person name="Labutti K."/>
            <person name="Haridas S."/>
            <person name="Kuo A."/>
            <person name="Salamov A."/>
            <person name="Ahrendt S.R."/>
            <person name="Lipzen A."/>
            <person name="Sullivan W."/>
            <person name="Andreopoulos W.B."/>
            <person name="Clum A."/>
            <person name="Lindquist E."/>
            <person name="Daum C."/>
            <person name="Ramamoorthy G.K."/>
            <person name="Gryganskyi A."/>
            <person name="Culley D."/>
            <person name="Magnuson J.K."/>
            <person name="James T.Y."/>
            <person name="O'Malley M.A."/>
            <person name="Stajich J.E."/>
            <person name="Spatafora J.W."/>
            <person name="Visel A."/>
            <person name="Grigoriev I.V."/>
        </authorList>
    </citation>
    <scope>NUCLEOTIDE SEQUENCE [LARGE SCALE GENOMIC DNA]</scope>
    <source>
        <strain evidence="18 19">JEL800</strain>
    </source>
</reference>
<organism evidence="18 19">
    <name type="scientific">Rhizoclosmatium globosum</name>
    <dbReference type="NCBI Taxonomy" id="329046"/>
    <lineage>
        <taxon>Eukaryota</taxon>
        <taxon>Fungi</taxon>
        <taxon>Fungi incertae sedis</taxon>
        <taxon>Chytridiomycota</taxon>
        <taxon>Chytridiomycota incertae sedis</taxon>
        <taxon>Chytridiomycetes</taxon>
        <taxon>Chytridiales</taxon>
        <taxon>Chytriomycetaceae</taxon>
        <taxon>Rhizoclosmatium</taxon>
    </lineage>
</organism>
<sequence>MTTHESNPSERKLKGFEFYHKILGSPKNIVAPMVDHSEYAWRLLSQQFTTGPNDRPLIVQFCANDPVTLLKAAKLVEDQCDAVDINLGCPQGIAKRGHYGSFLMEEWDLVCSMVKTLDENLAIPVTCKIRIFEDVNQTIEYALRLQNAGCQLLTVHGRTREMKGHKTGLADWEQIRRVKEALSIPVFANGNICYYEDVEACMKFTGVEGVMTAEGNLYNPAIFTGELPPCWRMAEEYLEICKEYPNSADVGPMRAHLFKIFAPW</sequence>
<feature type="domain" description="DUS-like FMN-binding" evidence="17">
    <location>
        <begin position="29"/>
        <end position="232"/>
    </location>
</feature>
<keyword evidence="19" id="KW-1185">Reference proteome</keyword>
<keyword evidence="2" id="KW-0285">Flavoprotein</keyword>
<comment type="similarity">
    <text evidence="9">Belongs to the Dus family. Dus1 subfamily.</text>
</comment>
<evidence type="ECO:0000256" key="5">
    <source>
        <dbReference type="ARBA" id="ARBA00022694"/>
    </source>
</evidence>
<dbReference type="Gene3D" id="3.20.20.70">
    <property type="entry name" value="Aldolase class I"/>
    <property type="match status" value="1"/>
</dbReference>
<evidence type="ECO:0000256" key="7">
    <source>
        <dbReference type="ARBA" id="ARBA00023002"/>
    </source>
</evidence>
<evidence type="ECO:0000256" key="15">
    <source>
        <dbReference type="ARBA" id="ARBA00049447"/>
    </source>
</evidence>
<dbReference type="Proteomes" id="UP000193642">
    <property type="component" value="Unassembled WGS sequence"/>
</dbReference>
<evidence type="ECO:0000256" key="12">
    <source>
        <dbReference type="ARBA" id="ARBA00047652"/>
    </source>
</evidence>
<dbReference type="InterPro" id="IPR018517">
    <property type="entry name" value="tRNA_hU_synthase_CS"/>
</dbReference>
<comment type="catalytic activity">
    <reaction evidence="13">
        <text>a 5,6-dihydrouridine in mRNA + NAD(+) = a uridine in mRNA + NADH + H(+)</text>
        <dbReference type="Rhea" id="RHEA:69851"/>
        <dbReference type="Rhea" id="RHEA-COMP:14658"/>
        <dbReference type="Rhea" id="RHEA-COMP:17789"/>
        <dbReference type="ChEBI" id="CHEBI:15378"/>
        <dbReference type="ChEBI" id="CHEBI:57540"/>
        <dbReference type="ChEBI" id="CHEBI:57945"/>
        <dbReference type="ChEBI" id="CHEBI:65315"/>
        <dbReference type="ChEBI" id="CHEBI:74443"/>
    </reaction>
    <physiologicalReaction direction="right-to-left" evidence="13">
        <dbReference type="Rhea" id="RHEA:69853"/>
    </physiologicalReaction>
</comment>
<name>A0A1Y2D386_9FUNG</name>
<evidence type="ECO:0000256" key="13">
    <source>
        <dbReference type="ARBA" id="ARBA00048342"/>
    </source>
</evidence>
<dbReference type="GO" id="GO:0006397">
    <property type="term" value="P:mRNA processing"/>
    <property type="evidence" value="ECO:0007669"/>
    <property type="project" value="UniProtKB-KW"/>
</dbReference>
<keyword evidence="6" id="KW-0521">NADP</keyword>
<evidence type="ECO:0000256" key="2">
    <source>
        <dbReference type="ARBA" id="ARBA00022630"/>
    </source>
</evidence>
<comment type="catalytic activity">
    <reaction evidence="16">
        <text>5,6-dihydrouridine(17) in tRNA + NADP(+) = uridine(17) in tRNA + NADPH + H(+)</text>
        <dbReference type="Rhea" id="RHEA:53368"/>
        <dbReference type="Rhea" id="RHEA-COMP:13541"/>
        <dbReference type="Rhea" id="RHEA-COMP:13542"/>
        <dbReference type="ChEBI" id="CHEBI:15378"/>
        <dbReference type="ChEBI" id="CHEBI:57783"/>
        <dbReference type="ChEBI" id="CHEBI:58349"/>
        <dbReference type="ChEBI" id="CHEBI:65315"/>
        <dbReference type="ChEBI" id="CHEBI:74443"/>
        <dbReference type="EC" id="1.3.1.88"/>
    </reaction>
    <physiologicalReaction direction="right-to-left" evidence="16">
        <dbReference type="Rhea" id="RHEA:53370"/>
    </physiologicalReaction>
</comment>
<dbReference type="OrthoDB" id="272303at2759"/>
<dbReference type="EC" id="1.3.1.88" evidence="10"/>
<protein>
    <recommendedName>
        <fullName evidence="10">tRNA-dihydrouridine(16/17) synthase [NAD(P)(+)]</fullName>
        <ecNumber evidence="10">1.3.1.88</ecNumber>
    </recommendedName>
</protein>
<dbReference type="AlphaFoldDB" id="A0A1Y2D386"/>
<evidence type="ECO:0000313" key="19">
    <source>
        <dbReference type="Proteomes" id="UP000193642"/>
    </source>
</evidence>
<proteinExistence type="inferred from homology"/>
<dbReference type="PANTHER" id="PTHR11082:SF5">
    <property type="entry name" value="TRNA-DIHYDROURIDINE(16_17) SYNTHASE [NAD(P)(+)]-LIKE"/>
    <property type="match status" value="1"/>
</dbReference>
<evidence type="ECO:0000256" key="14">
    <source>
        <dbReference type="ARBA" id="ARBA00048934"/>
    </source>
</evidence>
<comment type="catalytic activity">
    <reaction evidence="11">
        <text>5,6-dihydrouridine(17) in tRNA + NAD(+) = uridine(17) in tRNA + NADH + H(+)</text>
        <dbReference type="Rhea" id="RHEA:53372"/>
        <dbReference type="Rhea" id="RHEA-COMP:13541"/>
        <dbReference type="Rhea" id="RHEA-COMP:13542"/>
        <dbReference type="ChEBI" id="CHEBI:15378"/>
        <dbReference type="ChEBI" id="CHEBI:57540"/>
        <dbReference type="ChEBI" id="CHEBI:57945"/>
        <dbReference type="ChEBI" id="CHEBI:65315"/>
        <dbReference type="ChEBI" id="CHEBI:74443"/>
        <dbReference type="EC" id="1.3.1.88"/>
    </reaction>
    <physiologicalReaction direction="right-to-left" evidence="11">
        <dbReference type="Rhea" id="RHEA:53374"/>
    </physiologicalReaction>
</comment>
<dbReference type="Pfam" id="PF01207">
    <property type="entry name" value="Dus"/>
    <property type="match status" value="1"/>
</dbReference>
<evidence type="ECO:0000256" key="8">
    <source>
        <dbReference type="ARBA" id="ARBA00023027"/>
    </source>
</evidence>
<evidence type="ECO:0000256" key="6">
    <source>
        <dbReference type="ARBA" id="ARBA00022857"/>
    </source>
</evidence>
<keyword evidence="8" id="KW-0520">NAD</keyword>
<evidence type="ECO:0000256" key="1">
    <source>
        <dbReference type="ARBA" id="ARBA00001917"/>
    </source>
</evidence>
<comment type="cofactor">
    <cofactor evidence="1">
        <name>FMN</name>
        <dbReference type="ChEBI" id="CHEBI:58210"/>
    </cofactor>
</comment>
<dbReference type="SUPFAM" id="SSF51395">
    <property type="entry name" value="FMN-linked oxidoreductases"/>
    <property type="match status" value="1"/>
</dbReference>
<keyword evidence="5" id="KW-0819">tRNA processing</keyword>
<accession>A0A1Y2D386</accession>
<keyword evidence="7" id="KW-0560">Oxidoreductase</keyword>
<dbReference type="InterPro" id="IPR013785">
    <property type="entry name" value="Aldolase_TIM"/>
</dbReference>
<dbReference type="GO" id="GO:0017150">
    <property type="term" value="F:tRNA dihydrouridine synthase activity"/>
    <property type="evidence" value="ECO:0007669"/>
    <property type="project" value="InterPro"/>
</dbReference>
<dbReference type="CDD" id="cd02801">
    <property type="entry name" value="DUS_like_FMN"/>
    <property type="match status" value="1"/>
</dbReference>
<evidence type="ECO:0000256" key="3">
    <source>
        <dbReference type="ARBA" id="ARBA00022643"/>
    </source>
</evidence>
<dbReference type="GO" id="GO:0050660">
    <property type="term" value="F:flavin adenine dinucleotide binding"/>
    <property type="evidence" value="ECO:0007669"/>
    <property type="project" value="InterPro"/>
</dbReference>
<dbReference type="STRING" id="329046.A0A1Y2D386"/>
<gene>
    <name evidence="18" type="ORF">BCR33DRAFT_801195</name>
</gene>
<comment type="caution">
    <text evidence="18">The sequence shown here is derived from an EMBL/GenBank/DDBJ whole genome shotgun (WGS) entry which is preliminary data.</text>
</comment>
<evidence type="ECO:0000313" key="18">
    <source>
        <dbReference type="EMBL" id="ORY53604.1"/>
    </source>
</evidence>
<dbReference type="EMBL" id="MCGO01000001">
    <property type="protein sequence ID" value="ORY53604.1"/>
    <property type="molecule type" value="Genomic_DNA"/>
</dbReference>
<evidence type="ECO:0000256" key="4">
    <source>
        <dbReference type="ARBA" id="ARBA00022664"/>
    </source>
</evidence>
<keyword evidence="4" id="KW-0507">mRNA processing</keyword>
<dbReference type="PANTHER" id="PTHR11082">
    <property type="entry name" value="TRNA-DIHYDROURIDINE SYNTHASE"/>
    <property type="match status" value="1"/>
</dbReference>
<dbReference type="PROSITE" id="PS01136">
    <property type="entry name" value="UPF0034"/>
    <property type="match status" value="1"/>
</dbReference>
<evidence type="ECO:0000256" key="11">
    <source>
        <dbReference type="ARBA" id="ARBA00047287"/>
    </source>
</evidence>
<keyword evidence="3" id="KW-0288">FMN</keyword>
<comment type="catalytic activity">
    <reaction evidence="12">
        <text>5,6-dihydrouridine(16) in tRNA + NADP(+) = uridine(16) in tRNA + NADPH + H(+)</text>
        <dbReference type="Rhea" id="RHEA:53376"/>
        <dbReference type="Rhea" id="RHEA-COMP:13543"/>
        <dbReference type="Rhea" id="RHEA-COMP:13544"/>
        <dbReference type="ChEBI" id="CHEBI:15378"/>
        <dbReference type="ChEBI" id="CHEBI:57783"/>
        <dbReference type="ChEBI" id="CHEBI:58349"/>
        <dbReference type="ChEBI" id="CHEBI:65315"/>
        <dbReference type="ChEBI" id="CHEBI:74443"/>
        <dbReference type="EC" id="1.3.1.88"/>
    </reaction>
    <physiologicalReaction direction="right-to-left" evidence="12">
        <dbReference type="Rhea" id="RHEA:53378"/>
    </physiologicalReaction>
</comment>
<evidence type="ECO:0000256" key="10">
    <source>
        <dbReference type="ARBA" id="ARBA00038890"/>
    </source>
</evidence>
<evidence type="ECO:0000256" key="9">
    <source>
        <dbReference type="ARBA" id="ARBA00038313"/>
    </source>
</evidence>
<evidence type="ECO:0000259" key="17">
    <source>
        <dbReference type="Pfam" id="PF01207"/>
    </source>
</evidence>
<dbReference type="InterPro" id="IPR035587">
    <property type="entry name" value="DUS-like_FMN-bd"/>
</dbReference>
<comment type="catalytic activity">
    <reaction evidence="15">
        <text>a 5,6-dihydrouridine in mRNA + NADP(+) = a uridine in mRNA + NADPH + H(+)</text>
        <dbReference type="Rhea" id="RHEA:69855"/>
        <dbReference type="Rhea" id="RHEA-COMP:14658"/>
        <dbReference type="Rhea" id="RHEA-COMP:17789"/>
        <dbReference type="ChEBI" id="CHEBI:15378"/>
        <dbReference type="ChEBI" id="CHEBI:57783"/>
        <dbReference type="ChEBI" id="CHEBI:58349"/>
        <dbReference type="ChEBI" id="CHEBI:65315"/>
        <dbReference type="ChEBI" id="CHEBI:74443"/>
    </reaction>
    <physiologicalReaction direction="right-to-left" evidence="15">
        <dbReference type="Rhea" id="RHEA:69857"/>
    </physiologicalReaction>
</comment>
<evidence type="ECO:0000256" key="16">
    <source>
        <dbReference type="ARBA" id="ARBA00049467"/>
    </source>
</evidence>